<evidence type="ECO:0000313" key="8">
    <source>
        <dbReference type="Proteomes" id="UP000737555"/>
    </source>
</evidence>
<comment type="caution">
    <text evidence="7">The sequence shown here is derived from an EMBL/GenBank/DDBJ whole genome shotgun (WGS) entry which is preliminary data.</text>
</comment>
<feature type="transmembrane region" description="Helical" evidence="5">
    <location>
        <begin position="63"/>
        <end position="85"/>
    </location>
</feature>
<feature type="transmembrane region" description="Helical" evidence="5">
    <location>
        <begin position="21"/>
        <end position="43"/>
    </location>
</feature>
<proteinExistence type="predicted"/>
<dbReference type="AlphaFoldDB" id="A0A8T7H3B0"/>
<feature type="transmembrane region" description="Helical" evidence="5">
    <location>
        <begin position="238"/>
        <end position="256"/>
    </location>
</feature>
<dbReference type="EMBL" id="JABMJE010000001">
    <property type="protein sequence ID" value="NQS77100.1"/>
    <property type="molecule type" value="Genomic_DNA"/>
</dbReference>
<protein>
    <recommendedName>
        <fullName evidence="6">Yip1 domain-containing protein</fullName>
    </recommendedName>
</protein>
<keyword evidence="4 5" id="KW-0472">Membrane</keyword>
<dbReference type="InterPro" id="IPR006977">
    <property type="entry name" value="Yip1_dom"/>
</dbReference>
<sequence>MDIITHPDRFFQERLSGEVSLWLPAAAVLATAVAQVVFINLFLSSIDRLVPYPGFLGPAMPAAHAAIFITVCVAWLLLAAHFRIFTPGHAGSPRQGFFRKALAVPGYGRVPVVAGYIILSVLFVVVWPMAGIAPAPGEKYHEYLDAEADMTAHLNPKNPSEMQKAHELLPHVVSLQHEAREEAVAGYNQVIDEIQQNPVMTAFFAAAKGLLALSALWGGVIMAFGLKHAAGISMKTSAVLVALPVGLEILFIIMSGPGP</sequence>
<reference evidence="7" key="1">
    <citation type="submission" date="2020-05" db="EMBL/GenBank/DDBJ databases">
        <title>The first insight into the ecology of ammonia-tolerant syntrophic propionate oxidizing bacteria.</title>
        <authorList>
            <person name="Singh A."/>
            <person name="Schnurer A."/>
            <person name="Westerholm M."/>
        </authorList>
    </citation>
    <scope>NUCLEOTIDE SEQUENCE</scope>
    <source>
        <strain evidence="7">MAG54</strain>
    </source>
</reference>
<dbReference type="GO" id="GO:0016020">
    <property type="term" value="C:membrane"/>
    <property type="evidence" value="ECO:0007669"/>
    <property type="project" value="UniProtKB-SubCell"/>
</dbReference>
<evidence type="ECO:0000256" key="2">
    <source>
        <dbReference type="ARBA" id="ARBA00022692"/>
    </source>
</evidence>
<evidence type="ECO:0000256" key="4">
    <source>
        <dbReference type="ARBA" id="ARBA00023136"/>
    </source>
</evidence>
<dbReference type="Pfam" id="PF04893">
    <property type="entry name" value="Yip1"/>
    <property type="match status" value="1"/>
</dbReference>
<comment type="subcellular location">
    <subcellularLocation>
        <location evidence="1">Membrane</location>
        <topology evidence="1">Multi-pass membrane protein</topology>
    </subcellularLocation>
</comment>
<name>A0A8T7H3B0_9EURY</name>
<gene>
    <name evidence="7" type="ORF">HQQ74_00050</name>
</gene>
<feature type="transmembrane region" description="Helical" evidence="5">
    <location>
        <begin position="202"/>
        <end position="226"/>
    </location>
</feature>
<accession>A0A8T7H3B0</accession>
<evidence type="ECO:0000259" key="6">
    <source>
        <dbReference type="Pfam" id="PF04893"/>
    </source>
</evidence>
<evidence type="ECO:0000256" key="5">
    <source>
        <dbReference type="SAM" id="Phobius"/>
    </source>
</evidence>
<dbReference type="Proteomes" id="UP000737555">
    <property type="component" value="Unassembled WGS sequence"/>
</dbReference>
<feature type="domain" description="Yip1" evidence="6">
    <location>
        <begin position="1"/>
        <end position="254"/>
    </location>
</feature>
<evidence type="ECO:0000256" key="3">
    <source>
        <dbReference type="ARBA" id="ARBA00022989"/>
    </source>
</evidence>
<feature type="transmembrane region" description="Helical" evidence="5">
    <location>
        <begin position="106"/>
        <end position="130"/>
    </location>
</feature>
<organism evidence="7 8">
    <name type="scientific">Methanoculleus bourgensis</name>
    <dbReference type="NCBI Taxonomy" id="83986"/>
    <lineage>
        <taxon>Archaea</taxon>
        <taxon>Methanobacteriati</taxon>
        <taxon>Methanobacteriota</taxon>
        <taxon>Stenosarchaea group</taxon>
        <taxon>Methanomicrobia</taxon>
        <taxon>Methanomicrobiales</taxon>
        <taxon>Methanomicrobiaceae</taxon>
        <taxon>Methanoculleus</taxon>
    </lineage>
</organism>
<keyword evidence="3 5" id="KW-1133">Transmembrane helix</keyword>
<keyword evidence="2 5" id="KW-0812">Transmembrane</keyword>
<evidence type="ECO:0000313" key="7">
    <source>
        <dbReference type="EMBL" id="NQS77100.1"/>
    </source>
</evidence>
<evidence type="ECO:0000256" key="1">
    <source>
        <dbReference type="ARBA" id="ARBA00004141"/>
    </source>
</evidence>